<sequence>MTSSATALAPVADPSVRGSGEADVLALLTGPQAREPLSLAVTTIGAEVTDHRVHSVQHRPGDGVTVGYRVWVRHDCGAVVEDYVLLSSTAGRDVPSDAPNVVRMEGPSGRLLGWLHPHDPALPGLGVACDPVALEQVLPGSGPVTSLALVGYRPLRRAVVRAVRDDVTSYVKVLRPTSGRGGAPDVVHRHRLLTAAGVPVPRVLSATSHGLVVLEEARGRPLVEAIGADGARGVTLGDLTGILDALPAQVLDLARRAAWSDRARDYANAVAASGTDAPGALALGRAVRERSAAVDLGPVVPTHGDFHEGQLTARREGEEWRPGALLDVDTLGPGHRVDDLACLVAHAVALGPAGAEVVRRWEGEARAVVDPEALDVRTAGVLLSLAAGAAHERDVAMPTRALLDAAEERLER</sequence>
<gene>
    <name evidence="1" type="ORF">GCM10023168_29360</name>
</gene>
<evidence type="ECO:0000313" key="2">
    <source>
        <dbReference type="Proteomes" id="UP001500945"/>
    </source>
</evidence>
<evidence type="ECO:0000313" key="1">
    <source>
        <dbReference type="EMBL" id="GAA4410070.1"/>
    </source>
</evidence>
<comment type="caution">
    <text evidence="1">The sequence shown here is derived from an EMBL/GenBank/DDBJ whole genome shotgun (WGS) entry which is preliminary data.</text>
</comment>
<dbReference type="RefSeq" id="WP_345207325.1">
    <property type="nucleotide sequence ID" value="NZ_BAABGM010000019.1"/>
</dbReference>
<reference evidence="2" key="1">
    <citation type="journal article" date="2019" name="Int. J. Syst. Evol. Microbiol.">
        <title>The Global Catalogue of Microorganisms (GCM) 10K type strain sequencing project: providing services to taxonomists for standard genome sequencing and annotation.</title>
        <authorList>
            <consortium name="The Broad Institute Genomics Platform"/>
            <consortium name="The Broad Institute Genome Sequencing Center for Infectious Disease"/>
            <person name="Wu L."/>
            <person name="Ma J."/>
        </authorList>
    </citation>
    <scope>NUCLEOTIDE SEQUENCE [LARGE SCALE GENOMIC DNA]</scope>
    <source>
        <strain evidence="2">JCM 17809</strain>
    </source>
</reference>
<proteinExistence type="predicted"/>
<dbReference type="Gene3D" id="3.90.1200.10">
    <property type="match status" value="1"/>
</dbReference>
<accession>A0ABP8KLJ5</accession>
<dbReference type="InterPro" id="IPR011009">
    <property type="entry name" value="Kinase-like_dom_sf"/>
</dbReference>
<dbReference type="SUPFAM" id="SSF56112">
    <property type="entry name" value="Protein kinase-like (PK-like)"/>
    <property type="match status" value="1"/>
</dbReference>
<protein>
    <recommendedName>
        <fullName evidence="3">Aminoglycoside phosphotransferase domain-containing protein</fullName>
    </recommendedName>
</protein>
<organism evidence="1 2">
    <name type="scientific">Fodinibacter luteus</name>
    <dbReference type="NCBI Taxonomy" id="552064"/>
    <lineage>
        <taxon>Bacteria</taxon>
        <taxon>Bacillati</taxon>
        <taxon>Actinomycetota</taxon>
        <taxon>Actinomycetes</taxon>
        <taxon>Micrococcales</taxon>
        <taxon>Intrasporangiaceae</taxon>
        <taxon>Fodinibacter (ex Wang et al. 2009)</taxon>
    </lineage>
</organism>
<dbReference type="EMBL" id="BAABGM010000019">
    <property type="protein sequence ID" value="GAA4410070.1"/>
    <property type="molecule type" value="Genomic_DNA"/>
</dbReference>
<dbReference type="Proteomes" id="UP001500945">
    <property type="component" value="Unassembled WGS sequence"/>
</dbReference>
<keyword evidence="2" id="KW-1185">Reference proteome</keyword>
<evidence type="ECO:0008006" key="3">
    <source>
        <dbReference type="Google" id="ProtNLM"/>
    </source>
</evidence>
<name>A0ABP8KLJ5_9MICO</name>